<keyword evidence="4" id="KW-1185">Reference proteome</keyword>
<dbReference type="AlphaFoldDB" id="A0A239B3U8"/>
<name>A0A239B3U8_9ACTN</name>
<dbReference type="NCBIfam" id="NF033545">
    <property type="entry name" value="transpos_IS630"/>
    <property type="match status" value="1"/>
</dbReference>
<protein>
    <submittedName>
        <fullName evidence="3">Transposase</fullName>
    </submittedName>
</protein>
<dbReference type="InterPro" id="IPR047655">
    <property type="entry name" value="Transpos_IS630-like"/>
</dbReference>
<dbReference type="Proteomes" id="UP000198403">
    <property type="component" value="Unassembled WGS sequence"/>
</dbReference>
<dbReference type="InterPro" id="IPR038717">
    <property type="entry name" value="Tc1-like_DDE_dom"/>
</dbReference>
<gene>
    <name evidence="3" type="ORF">SAMN06272737_1821</name>
</gene>
<evidence type="ECO:0000313" key="4">
    <source>
        <dbReference type="Proteomes" id="UP000198403"/>
    </source>
</evidence>
<sequence length="383" mass="43552">MVHAVQVRAISNDEGNRLLRIVRRGTGSVVTWRRAQMVLLSAQRMPVAKIAEVTFTSPDRVRDVLHNFNTDGFDSLQPRYAGGRPPKFTLPQRQQIKQIALSRPEDHDLPFSVWSLSKLADFLVAEGVVDDISHEGLRLLLREEDVSFQAVKTWKASTDPEYESKTTRVLQLYAIADGTALPGPDDPTIVFCADEFGPLNLQPHPGKQWAPRASGRGDPDRPRRRRRRATYTRPHGVRHLIAGLDLSRDKLYGHVTKRKGRTQFLAFCRYLRSLYPTTVRIAIVCDNFSPHLSTKTDGRVGAWAAANNVEIAYTPFYGSWLNRIEAQFTALRYFALDGTDHPSHREQARMIRRYIAWRNGHVTDPELRKVIKRASTIKRAKVA</sequence>
<dbReference type="Pfam" id="PF13358">
    <property type="entry name" value="DDE_3"/>
    <property type="match status" value="1"/>
</dbReference>
<dbReference type="Pfam" id="PF13565">
    <property type="entry name" value="HTH_32"/>
    <property type="match status" value="1"/>
</dbReference>
<dbReference type="RefSeq" id="WP_089339112.1">
    <property type="nucleotide sequence ID" value="NZ_FZNO01000082.1"/>
</dbReference>
<proteinExistence type="predicted"/>
<evidence type="ECO:0000313" key="3">
    <source>
        <dbReference type="EMBL" id="SNS02666.1"/>
    </source>
</evidence>
<feature type="domain" description="Tc1-like transposase DDE" evidence="2">
    <location>
        <begin position="192"/>
        <end position="337"/>
    </location>
</feature>
<dbReference type="InterPro" id="IPR009057">
    <property type="entry name" value="Homeodomain-like_sf"/>
</dbReference>
<accession>A0A239B3U8</accession>
<dbReference type="EMBL" id="FZNO01000082">
    <property type="protein sequence ID" value="SNS02666.1"/>
    <property type="molecule type" value="Genomic_DNA"/>
</dbReference>
<feature type="region of interest" description="Disordered" evidence="1">
    <location>
        <begin position="203"/>
        <end position="230"/>
    </location>
</feature>
<evidence type="ECO:0000259" key="2">
    <source>
        <dbReference type="Pfam" id="PF13358"/>
    </source>
</evidence>
<dbReference type="OrthoDB" id="2375382at2"/>
<dbReference type="SUPFAM" id="SSF46689">
    <property type="entry name" value="Homeodomain-like"/>
    <property type="match status" value="1"/>
</dbReference>
<evidence type="ECO:0000256" key="1">
    <source>
        <dbReference type="SAM" id="MobiDB-lite"/>
    </source>
</evidence>
<organism evidence="3 4">
    <name type="scientific">Blastococcus mobilis</name>
    <dbReference type="NCBI Taxonomy" id="1938746"/>
    <lineage>
        <taxon>Bacteria</taxon>
        <taxon>Bacillati</taxon>
        <taxon>Actinomycetota</taxon>
        <taxon>Actinomycetes</taxon>
        <taxon>Geodermatophilales</taxon>
        <taxon>Geodermatophilaceae</taxon>
        <taxon>Blastococcus</taxon>
    </lineage>
</organism>
<reference evidence="3 4" key="1">
    <citation type="submission" date="2017-06" db="EMBL/GenBank/DDBJ databases">
        <authorList>
            <person name="Kim H.J."/>
            <person name="Triplett B.A."/>
        </authorList>
    </citation>
    <scope>NUCLEOTIDE SEQUENCE [LARGE SCALE GENOMIC DNA]</scope>
    <source>
        <strain evidence="3 4">DSM 44272</strain>
    </source>
</reference>